<sequence length="64" mass="7421">MLEYRVEQFFAGGFFMGKVNKAEVENALNELAKQGWEVITVAPLNRFFGETHYVMYTLGRNNED</sequence>
<name>A0A1G5RVS6_9FIRM</name>
<evidence type="ECO:0008006" key="3">
    <source>
        <dbReference type="Google" id="ProtNLM"/>
    </source>
</evidence>
<dbReference type="InterPro" id="IPR025234">
    <property type="entry name" value="YjzH-like"/>
</dbReference>
<keyword evidence="2" id="KW-1185">Reference proteome</keyword>
<protein>
    <recommendedName>
        <fullName evidence="3">DUF4177 domain-containing protein</fullName>
    </recommendedName>
</protein>
<organism evidence="1 2">
    <name type="scientific">Acidaminobacter hydrogenoformans DSM 2784</name>
    <dbReference type="NCBI Taxonomy" id="1120920"/>
    <lineage>
        <taxon>Bacteria</taxon>
        <taxon>Bacillati</taxon>
        <taxon>Bacillota</taxon>
        <taxon>Clostridia</taxon>
        <taxon>Peptostreptococcales</taxon>
        <taxon>Acidaminobacteraceae</taxon>
        <taxon>Acidaminobacter</taxon>
    </lineage>
</organism>
<gene>
    <name evidence="1" type="ORF">SAMN03080599_01157</name>
</gene>
<dbReference type="AlphaFoldDB" id="A0A1G5RVS6"/>
<dbReference type="Proteomes" id="UP000199208">
    <property type="component" value="Unassembled WGS sequence"/>
</dbReference>
<accession>A0A1G5RVS6</accession>
<evidence type="ECO:0000313" key="2">
    <source>
        <dbReference type="Proteomes" id="UP000199208"/>
    </source>
</evidence>
<dbReference type="EMBL" id="FMWL01000004">
    <property type="protein sequence ID" value="SCZ78212.1"/>
    <property type="molecule type" value="Genomic_DNA"/>
</dbReference>
<proteinExistence type="predicted"/>
<dbReference type="RefSeq" id="WP_170829316.1">
    <property type="nucleotide sequence ID" value="NZ_FMWL01000004.1"/>
</dbReference>
<dbReference type="Pfam" id="PF13783">
    <property type="entry name" value="DUF4177"/>
    <property type="match status" value="1"/>
</dbReference>
<evidence type="ECO:0000313" key="1">
    <source>
        <dbReference type="EMBL" id="SCZ78212.1"/>
    </source>
</evidence>
<reference evidence="1 2" key="1">
    <citation type="submission" date="2016-10" db="EMBL/GenBank/DDBJ databases">
        <authorList>
            <person name="de Groot N.N."/>
        </authorList>
    </citation>
    <scope>NUCLEOTIDE SEQUENCE [LARGE SCALE GENOMIC DNA]</scope>
    <source>
        <strain evidence="1 2">DSM 2784</strain>
    </source>
</reference>